<dbReference type="EMBL" id="CAICTM010000094">
    <property type="protein sequence ID" value="CAB9500934.1"/>
    <property type="molecule type" value="Genomic_DNA"/>
</dbReference>
<organism evidence="2 3">
    <name type="scientific">Seminavis robusta</name>
    <dbReference type="NCBI Taxonomy" id="568900"/>
    <lineage>
        <taxon>Eukaryota</taxon>
        <taxon>Sar</taxon>
        <taxon>Stramenopiles</taxon>
        <taxon>Ochrophyta</taxon>
        <taxon>Bacillariophyta</taxon>
        <taxon>Bacillariophyceae</taxon>
        <taxon>Bacillariophycidae</taxon>
        <taxon>Naviculales</taxon>
        <taxon>Naviculaceae</taxon>
        <taxon>Seminavis</taxon>
    </lineage>
</organism>
<accession>A0A9N8DE04</accession>
<keyword evidence="3" id="KW-1185">Reference proteome</keyword>
<name>A0A9N8DE04_9STRA</name>
<dbReference type="Proteomes" id="UP001153069">
    <property type="component" value="Unassembled WGS sequence"/>
</dbReference>
<feature type="region of interest" description="Disordered" evidence="1">
    <location>
        <begin position="143"/>
        <end position="182"/>
    </location>
</feature>
<dbReference type="AlphaFoldDB" id="A0A9N8DE04"/>
<evidence type="ECO:0000256" key="1">
    <source>
        <dbReference type="SAM" id="MobiDB-lite"/>
    </source>
</evidence>
<sequence>MPTDASSPTQPATVDVSATLGQQPIATASSSPTNLPYQPLLVATSYKTEAEAASTCLFERRRLLQVATQDLFIRLIVPSRAIEDVIPLPNIPSSNVASGASGKITAFVRKLTSFAVTTPTRFPANTTTGRAVGISRRRRRLRGFTLLESKSPPSPGLTPLPTELPTPPPSGATYRSSSSSWGGMSALCSVGV</sequence>
<evidence type="ECO:0000313" key="3">
    <source>
        <dbReference type="Proteomes" id="UP001153069"/>
    </source>
</evidence>
<protein>
    <submittedName>
        <fullName evidence="2">Uncharacterized protein</fullName>
    </submittedName>
</protein>
<feature type="compositionally biased region" description="Pro residues" evidence="1">
    <location>
        <begin position="152"/>
        <end position="170"/>
    </location>
</feature>
<comment type="caution">
    <text evidence="2">The sequence shown here is derived from an EMBL/GenBank/DDBJ whole genome shotgun (WGS) entry which is preliminary data.</text>
</comment>
<evidence type="ECO:0000313" key="2">
    <source>
        <dbReference type="EMBL" id="CAB9500934.1"/>
    </source>
</evidence>
<proteinExistence type="predicted"/>
<reference evidence="2" key="1">
    <citation type="submission" date="2020-06" db="EMBL/GenBank/DDBJ databases">
        <authorList>
            <consortium name="Plant Systems Biology data submission"/>
        </authorList>
    </citation>
    <scope>NUCLEOTIDE SEQUENCE</scope>
    <source>
        <strain evidence="2">D6</strain>
    </source>
</reference>
<gene>
    <name evidence="2" type="ORF">SEMRO_95_G049420.1</name>
</gene>